<keyword evidence="5 6" id="KW-0472">Membrane</keyword>
<accession>X1GDZ2</accession>
<dbReference type="CDD" id="cd06581">
    <property type="entry name" value="TM_PBP1_LivM_like"/>
    <property type="match status" value="1"/>
</dbReference>
<dbReference type="GO" id="GO:0015658">
    <property type="term" value="F:branched-chain amino acid transmembrane transporter activity"/>
    <property type="evidence" value="ECO:0007669"/>
    <property type="project" value="InterPro"/>
</dbReference>
<feature type="non-terminal residue" evidence="7">
    <location>
        <position position="1"/>
    </location>
</feature>
<reference evidence="7" key="1">
    <citation type="journal article" date="2014" name="Front. Microbiol.">
        <title>High frequency of phylogenetically diverse reductive dehalogenase-homologous genes in deep subseafloor sedimentary metagenomes.</title>
        <authorList>
            <person name="Kawai M."/>
            <person name="Futagami T."/>
            <person name="Toyoda A."/>
            <person name="Takaki Y."/>
            <person name="Nishi S."/>
            <person name="Hori S."/>
            <person name="Arai W."/>
            <person name="Tsubouchi T."/>
            <person name="Morono Y."/>
            <person name="Uchiyama I."/>
            <person name="Ito T."/>
            <person name="Fujiyama A."/>
            <person name="Inagaki F."/>
            <person name="Takami H."/>
        </authorList>
    </citation>
    <scope>NUCLEOTIDE SEQUENCE</scope>
    <source>
        <strain evidence="7">Expedition CK06-06</strain>
    </source>
</reference>
<name>X1GDZ2_9ZZZZ</name>
<dbReference type="AlphaFoldDB" id="X1GDZ2"/>
<keyword evidence="3 6" id="KW-0812">Transmembrane</keyword>
<comment type="caution">
    <text evidence="7">The sequence shown here is derived from an EMBL/GenBank/DDBJ whole genome shotgun (WGS) entry which is preliminary data.</text>
</comment>
<feature type="transmembrane region" description="Helical" evidence="6">
    <location>
        <begin position="28"/>
        <end position="45"/>
    </location>
</feature>
<dbReference type="Pfam" id="PF02653">
    <property type="entry name" value="BPD_transp_2"/>
    <property type="match status" value="1"/>
</dbReference>
<feature type="transmembrane region" description="Helical" evidence="6">
    <location>
        <begin position="148"/>
        <end position="167"/>
    </location>
</feature>
<evidence type="ECO:0000256" key="3">
    <source>
        <dbReference type="ARBA" id="ARBA00022692"/>
    </source>
</evidence>
<comment type="subcellular location">
    <subcellularLocation>
        <location evidence="1">Cell membrane</location>
        <topology evidence="1">Multi-pass membrane protein</topology>
    </subcellularLocation>
</comment>
<protein>
    <recommendedName>
        <fullName evidence="8">Branched-chain amino acid ABC transporter permease</fullName>
    </recommendedName>
</protein>
<dbReference type="InterPro" id="IPR001851">
    <property type="entry name" value="ABC_transp_permease"/>
</dbReference>
<dbReference type="InterPro" id="IPR043428">
    <property type="entry name" value="LivM-like"/>
</dbReference>
<evidence type="ECO:0000256" key="1">
    <source>
        <dbReference type="ARBA" id="ARBA00004651"/>
    </source>
</evidence>
<sequence length="201" mass="22470">VETLAINLRWLTRGSIGINAIPHYTNLWWSYAWVVVTLYVIWRIVHSSYGRAMMAIRDDEIAAQVQGINPFKYRLLSFAIGAFFAGVAGALYAHLTRAIMPYVFSFGLTFQIVIMLVIGGAGTMVGPVIGATLLVAFKYAMKPLEESLRIYGFTELIYAALLILMMIKRPKGIVGGERQLLIANKALLYLRRTMHGLRLGK</sequence>
<dbReference type="PANTHER" id="PTHR30482">
    <property type="entry name" value="HIGH-AFFINITY BRANCHED-CHAIN AMINO ACID TRANSPORT SYSTEM PERMEASE"/>
    <property type="match status" value="1"/>
</dbReference>
<dbReference type="EMBL" id="BARU01009905">
    <property type="protein sequence ID" value="GAH43010.1"/>
    <property type="molecule type" value="Genomic_DNA"/>
</dbReference>
<evidence type="ECO:0008006" key="8">
    <source>
        <dbReference type="Google" id="ProtNLM"/>
    </source>
</evidence>
<keyword evidence="2" id="KW-1003">Cell membrane</keyword>
<dbReference type="PANTHER" id="PTHR30482:SF10">
    <property type="entry name" value="HIGH-AFFINITY BRANCHED-CHAIN AMINO ACID TRANSPORT PROTEIN BRAE"/>
    <property type="match status" value="1"/>
</dbReference>
<dbReference type="GO" id="GO:0005886">
    <property type="term" value="C:plasma membrane"/>
    <property type="evidence" value="ECO:0007669"/>
    <property type="project" value="UniProtKB-SubCell"/>
</dbReference>
<evidence type="ECO:0000256" key="5">
    <source>
        <dbReference type="ARBA" id="ARBA00023136"/>
    </source>
</evidence>
<keyword evidence="4 6" id="KW-1133">Transmembrane helix</keyword>
<organism evidence="7">
    <name type="scientific">marine sediment metagenome</name>
    <dbReference type="NCBI Taxonomy" id="412755"/>
    <lineage>
        <taxon>unclassified sequences</taxon>
        <taxon>metagenomes</taxon>
        <taxon>ecological metagenomes</taxon>
    </lineage>
</organism>
<evidence type="ECO:0000313" key="7">
    <source>
        <dbReference type="EMBL" id="GAH43010.1"/>
    </source>
</evidence>
<gene>
    <name evidence="7" type="ORF">S03H2_19019</name>
</gene>
<evidence type="ECO:0000256" key="2">
    <source>
        <dbReference type="ARBA" id="ARBA00022475"/>
    </source>
</evidence>
<evidence type="ECO:0000256" key="4">
    <source>
        <dbReference type="ARBA" id="ARBA00022989"/>
    </source>
</evidence>
<proteinExistence type="predicted"/>
<feature type="transmembrane region" description="Helical" evidence="6">
    <location>
        <begin position="75"/>
        <end position="95"/>
    </location>
</feature>
<evidence type="ECO:0000256" key="6">
    <source>
        <dbReference type="SAM" id="Phobius"/>
    </source>
</evidence>
<feature type="transmembrane region" description="Helical" evidence="6">
    <location>
        <begin position="107"/>
        <end position="136"/>
    </location>
</feature>